<organism evidence="2 3">
    <name type="scientific">Pacificimonas flava</name>
    <dbReference type="NCBI Taxonomy" id="1234595"/>
    <lineage>
        <taxon>Bacteria</taxon>
        <taxon>Pseudomonadati</taxon>
        <taxon>Pseudomonadota</taxon>
        <taxon>Alphaproteobacteria</taxon>
        <taxon>Sphingomonadales</taxon>
        <taxon>Sphingosinicellaceae</taxon>
        <taxon>Pacificimonas</taxon>
    </lineage>
</organism>
<dbReference type="SUPFAM" id="SSF82153">
    <property type="entry name" value="FAS1 domain"/>
    <property type="match status" value="1"/>
</dbReference>
<proteinExistence type="predicted"/>
<dbReference type="Gene3D" id="2.30.180.10">
    <property type="entry name" value="FAS1 domain"/>
    <property type="match status" value="1"/>
</dbReference>
<dbReference type="PANTHER" id="PTHR10900">
    <property type="entry name" value="PERIOSTIN-RELATED"/>
    <property type="match status" value="1"/>
</dbReference>
<accession>A0A219B7X8</accession>
<dbReference type="PROSITE" id="PS50213">
    <property type="entry name" value="FAS1"/>
    <property type="match status" value="1"/>
</dbReference>
<sequence>MSEGCTRHENSGRPNENLGRSTMKMVFATGLTAALLVSTAGCDEPQRDPRLKIDEEVAAEEPAGPQAAEALAEREELSTLAGLMTQTNMGPALEGARSLTLFAPTNEAFEKVDPSTLEFLTAEENASTLRQLLGYHLLRSEMSSQELMASLEGGSDDTASMTTSNNYQLTAELTEEGEPVILDGRGTQARLVETDIPLANGTLHIVDTVLMPPE</sequence>
<evidence type="ECO:0000259" key="1">
    <source>
        <dbReference type="PROSITE" id="PS50213"/>
    </source>
</evidence>
<dbReference type="Pfam" id="PF02469">
    <property type="entry name" value="Fasciclin"/>
    <property type="match status" value="1"/>
</dbReference>
<dbReference type="SMART" id="SM00554">
    <property type="entry name" value="FAS1"/>
    <property type="match status" value="1"/>
</dbReference>
<dbReference type="InterPro" id="IPR036378">
    <property type="entry name" value="FAS1_dom_sf"/>
</dbReference>
<gene>
    <name evidence="2" type="ORF">B5C34_12880</name>
</gene>
<protein>
    <recommendedName>
        <fullName evidence="1">FAS1 domain-containing protein</fullName>
    </recommendedName>
</protein>
<dbReference type="AlphaFoldDB" id="A0A219B7X8"/>
<dbReference type="Proteomes" id="UP000198462">
    <property type="component" value="Unassembled WGS sequence"/>
</dbReference>
<feature type="domain" description="FAS1" evidence="1">
    <location>
        <begin position="64"/>
        <end position="210"/>
    </location>
</feature>
<dbReference type="OrthoDB" id="9800666at2"/>
<reference evidence="3" key="1">
    <citation type="submission" date="2017-05" db="EMBL/GenBank/DDBJ databases">
        <authorList>
            <person name="Lin X."/>
        </authorList>
    </citation>
    <scope>NUCLEOTIDE SEQUENCE [LARGE SCALE GENOMIC DNA]</scope>
    <source>
        <strain evidence="3">JLT2012</strain>
    </source>
</reference>
<evidence type="ECO:0000313" key="3">
    <source>
        <dbReference type="Proteomes" id="UP000198462"/>
    </source>
</evidence>
<dbReference type="InterPro" id="IPR050904">
    <property type="entry name" value="Adhesion/Biosynth-related"/>
</dbReference>
<dbReference type="EMBL" id="NFZT01000001">
    <property type="protein sequence ID" value="OWV34263.1"/>
    <property type="molecule type" value="Genomic_DNA"/>
</dbReference>
<comment type="caution">
    <text evidence="2">The sequence shown here is derived from an EMBL/GenBank/DDBJ whole genome shotgun (WGS) entry which is preliminary data.</text>
</comment>
<evidence type="ECO:0000313" key="2">
    <source>
        <dbReference type="EMBL" id="OWV34263.1"/>
    </source>
</evidence>
<name>A0A219B7X8_9SPHN</name>
<dbReference type="InterPro" id="IPR000782">
    <property type="entry name" value="FAS1_domain"/>
</dbReference>
<keyword evidence="3" id="KW-1185">Reference proteome</keyword>
<dbReference type="PANTHER" id="PTHR10900:SF77">
    <property type="entry name" value="FI19380P1"/>
    <property type="match status" value="1"/>
</dbReference>